<feature type="compositionally biased region" description="Polar residues" evidence="1">
    <location>
        <begin position="1"/>
        <end position="20"/>
    </location>
</feature>
<evidence type="ECO:0000256" key="1">
    <source>
        <dbReference type="SAM" id="MobiDB-lite"/>
    </source>
</evidence>
<dbReference type="GeneID" id="54472453"/>
<name>A0A6A6PMQ5_9PEZI</name>
<evidence type="ECO:0000313" key="2">
    <source>
        <dbReference type="EMBL" id="KAF2480924.1"/>
    </source>
</evidence>
<reference evidence="2" key="1">
    <citation type="journal article" date="2020" name="Stud. Mycol.">
        <title>101 Dothideomycetes genomes: a test case for predicting lifestyles and emergence of pathogens.</title>
        <authorList>
            <person name="Haridas S."/>
            <person name="Albert R."/>
            <person name="Binder M."/>
            <person name="Bloem J."/>
            <person name="Labutti K."/>
            <person name="Salamov A."/>
            <person name="Andreopoulos B."/>
            <person name="Baker S."/>
            <person name="Barry K."/>
            <person name="Bills G."/>
            <person name="Bluhm B."/>
            <person name="Cannon C."/>
            <person name="Castanera R."/>
            <person name="Culley D."/>
            <person name="Daum C."/>
            <person name="Ezra D."/>
            <person name="Gonzalez J."/>
            <person name="Henrissat B."/>
            <person name="Kuo A."/>
            <person name="Liang C."/>
            <person name="Lipzen A."/>
            <person name="Lutzoni F."/>
            <person name="Magnuson J."/>
            <person name="Mondo S."/>
            <person name="Nolan M."/>
            <person name="Ohm R."/>
            <person name="Pangilinan J."/>
            <person name="Park H.-J."/>
            <person name="Ramirez L."/>
            <person name="Alfaro M."/>
            <person name="Sun H."/>
            <person name="Tritt A."/>
            <person name="Yoshinaga Y."/>
            <person name="Zwiers L.-H."/>
            <person name="Turgeon B."/>
            <person name="Goodwin S."/>
            <person name="Spatafora J."/>
            <person name="Crous P."/>
            <person name="Grigoriev I."/>
        </authorList>
    </citation>
    <scope>NUCLEOTIDE SEQUENCE</scope>
    <source>
        <strain evidence="2">CBS 113389</strain>
    </source>
</reference>
<proteinExistence type="predicted"/>
<feature type="region of interest" description="Disordered" evidence="1">
    <location>
        <begin position="1"/>
        <end position="187"/>
    </location>
</feature>
<organism evidence="2 3">
    <name type="scientific">Neohortaea acidophila</name>
    <dbReference type="NCBI Taxonomy" id="245834"/>
    <lineage>
        <taxon>Eukaryota</taxon>
        <taxon>Fungi</taxon>
        <taxon>Dikarya</taxon>
        <taxon>Ascomycota</taxon>
        <taxon>Pezizomycotina</taxon>
        <taxon>Dothideomycetes</taxon>
        <taxon>Dothideomycetidae</taxon>
        <taxon>Mycosphaerellales</taxon>
        <taxon>Teratosphaeriaceae</taxon>
        <taxon>Neohortaea</taxon>
    </lineage>
</organism>
<dbReference type="Proteomes" id="UP000799767">
    <property type="component" value="Unassembled WGS sequence"/>
</dbReference>
<keyword evidence="3" id="KW-1185">Reference proteome</keyword>
<dbReference type="AlphaFoldDB" id="A0A6A6PMQ5"/>
<feature type="compositionally biased region" description="Polar residues" evidence="1">
    <location>
        <begin position="59"/>
        <end position="69"/>
    </location>
</feature>
<dbReference type="EMBL" id="MU001639">
    <property type="protein sequence ID" value="KAF2480924.1"/>
    <property type="molecule type" value="Genomic_DNA"/>
</dbReference>
<dbReference type="RefSeq" id="XP_033587494.1">
    <property type="nucleotide sequence ID" value="XM_033731451.1"/>
</dbReference>
<evidence type="ECO:0000313" key="3">
    <source>
        <dbReference type="Proteomes" id="UP000799767"/>
    </source>
</evidence>
<feature type="compositionally biased region" description="Basic and acidic residues" evidence="1">
    <location>
        <begin position="138"/>
        <end position="168"/>
    </location>
</feature>
<gene>
    <name evidence="2" type="ORF">BDY17DRAFT_254649</name>
</gene>
<feature type="compositionally biased region" description="Basic and acidic residues" evidence="1">
    <location>
        <begin position="177"/>
        <end position="187"/>
    </location>
</feature>
<accession>A0A6A6PMQ5</accession>
<dbReference type="OrthoDB" id="3260716at2759"/>
<sequence>MSTNADSIANQAGDGSSGEFSSRIAPSEPMMSSGKQPGKLVGNDAAPEFQAETLPAGTAPTSRTFQPNPTDEAPPQATNAAAEDTILGSTSGDVHTGLGHPGSGQSSTEIRHDGEKGRNNPGKSVQGVGESTQNFETNDERDPQYKDDVDERERGRGEKLGAEDREPVSAENLASERSGRERQDRGN</sequence>
<protein>
    <submittedName>
        <fullName evidence="2">Uncharacterized protein</fullName>
    </submittedName>
</protein>
<feature type="compositionally biased region" description="Basic and acidic residues" evidence="1">
    <location>
        <begin position="109"/>
        <end position="118"/>
    </location>
</feature>